<protein>
    <submittedName>
        <fullName evidence="2">Mini-chromosome maintenance complex-binding protein</fullName>
    </submittedName>
</protein>
<evidence type="ECO:0000313" key="3">
    <source>
        <dbReference type="Proteomes" id="UP000735302"/>
    </source>
</evidence>
<organism evidence="2 3">
    <name type="scientific">Plakobranchus ocellatus</name>
    <dbReference type="NCBI Taxonomy" id="259542"/>
    <lineage>
        <taxon>Eukaryota</taxon>
        <taxon>Metazoa</taxon>
        <taxon>Spiralia</taxon>
        <taxon>Lophotrochozoa</taxon>
        <taxon>Mollusca</taxon>
        <taxon>Gastropoda</taxon>
        <taxon>Heterobranchia</taxon>
        <taxon>Euthyneura</taxon>
        <taxon>Panpulmonata</taxon>
        <taxon>Sacoglossa</taxon>
        <taxon>Placobranchoidea</taxon>
        <taxon>Plakobranchidae</taxon>
        <taxon>Plakobranchus</taxon>
    </lineage>
</organism>
<reference evidence="2 3" key="1">
    <citation type="journal article" date="2021" name="Elife">
        <title>Chloroplast acquisition without the gene transfer in kleptoplastic sea slugs, Plakobranchus ocellatus.</title>
        <authorList>
            <person name="Maeda T."/>
            <person name="Takahashi S."/>
            <person name="Yoshida T."/>
            <person name="Shimamura S."/>
            <person name="Takaki Y."/>
            <person name="Nagai Y."/>
            <person name="Toyoda A."/>
            <person name="Suzuki Y."/>
            <person name="Arimoto A."/>
            <person name="Ishii H."/>
            <person name="Satoh N."/>
            <person name="Nishiyama T."/>
            <person name="Hasebe M."/>
            <person name="Maruyama T."/>
            <person name="Minagawa J."/>
            <person name="Obokata J."/>
            <person name="Shigenobu S."/>
        </authorList>
    </citation>
    <scope>NUCLEOTIDE SEQUENCE [LARGE SCALE GENOMIC DNA]</scope>
</reference>
<evidence type="ECO:0000313" key="2">
    <source>
        <dbReference type="EMBL" id="GFN89277.1"/>
    </source>
</evidence>
<accession>A0AAV3Z3T5</accession>
<feature type="transmembrane region" description="Helical" evidence="1">
    <location>
        <begin position="83"/>
        <end position="109"/>
    </location>
</feature>
<proteinExistence type="predicted"/>
<dbReference type="AlphaFoldDB" id="A0AAV3Z3T5"/>
<sequence length="112" mass="12407">MPHNCRAFSSSHILPTQSLCHTTAEPFPHPTFSLPNPYATQLPSLFLTPHSPYTSPCNAPAAPFFLPEISNSLKTKRCLNIHALIWSILIDITFLLVSRDFGVIVFSMASLL</sequence>
<keyword evidence="1" id="KW-0472">Membrane</keyword>
<keyword evidence="1" id="KW-0812">Transmembrane</keyword>
<gene>
    <name evidence="2" type="ORF">PoB_001578300</name>
</gene>
<name>A0AAV3Z3T5_9GAST</name>
<keyword evidence="1" id="KW-1133">Transmembrane helix</keyword>
<keyword evidence="3" id="KW-1185">Reference proteome</keyword>
<comment type="caution">
    <text evidence="2">The sequence shown here is derived from an EMBL/GenBank/DDBJ whole genome shotgun (WGS) entry which is preliminary data.</text>
</comment>
<dbReference type="EMBL" id="BLXT01001916">
    <property type="protein sequence ID" value="GFN89277.1"/>
    <property type="molecule type" value="Genomic_DNA"/>
</dbReference>
<dbReference type="Proteomes" id="UP000735302">
    <property type="component" value="Unassembled WGS sequence"/>
</dbReference>
<evidence type="ECO:0000256" key="1">
    <source>
        <dbReference type="SAM" id="Phobius"/>
    </source>
</evidence>